<evidence type="ECO:0000313" key="2">
    <source>
        <dbReference type="EMBL" id="QNP43794.1"/>
    </source>
</evidence>
<protein>
    <submittedName>
        <fullName evidence="2">PilZ domain-containing protein</fullName>
    </submittedName>
</protein>
<accession>A0ABX6T2M7</accession>
<dbReference type="EMBL" id="CP060780">
    <property type="protein sequence ID" value="QNP43794.1"/>
    <property type="molecule type" value="Genomic_DNA"/>
</dbReference>
<dbReference type="InterPro" id="IPR009875">
    <property type="entry name" value="PilZ_domain"/>
</dbReference>
<evidence type="ECO:0000259" key="1">
    <source>
        <dbReference type="Pfam" id="PF07238"/>
    </source>
</evidence>
<keyword evidence="3" id="KW-1185">Reference proteome</keyword>
<evidence type="ECO:0000313" key="3">
    <source>
        <dbReference type="Proteomes" id="UP000516134"/>
    </source>
</evidence>
<dbReference type="RefSeq" id="WP_187715219.1">
    <property type="nucleotide sequence ID" value="NZ_BAABJC010000001.1"/>
</dbReference>
<reference evidence="2 3" key="1">
    <citation type="submission" date="2020-08" db="EMBL/GenBank/DDBJ databases">
        <title>Genome sequence of Sphingomonas daechungensis KACC 18115T.</title>
        <authorList>
            <person name="Hyun D.-W."/>
            <person name="Bae J.-W."/>
        </authorList>
    </citation>
    <scope>NUCLEOTIDE SEQUENCE [LARGE SCALE GENOMIC DNA]</scope>
    <source>
        <strain evidence="2 3">KACC 18115</strain>
    </source>
</reference>
<gene>
    <name evidence="2" type="ORF">H9L15_03845</name>
</gene>
<proteinExistence type="predicted"/>
<organism evidence="2 3">
    <name type="scientific">Sphingomonas daechungensis</name>
    <dbReference type="NCBI Taxonomy" id="1176646"/>
    <lineage>
        <taxon>Bacteria</taxon>
        <taxon>Pseudomonadati</taxon>
        <taxon>Pseudomonadota</taxon>
        <taxon>Alphaproteobacteria</taxon>
        <taxon>Sphingomonadales</taxon>
        <taxon>Sphingomonadaceae</taxon>
        <taxon>Sphingomonas</taxon>
    </lineage>
</organism>
<dbReference type="Pfam" id="PF07238">
    <property type="entry name" value="PilZ"/>
    <property type="match status" value="1"/>
</dbReference>
<dbReference type="SUPFAM" id="SSF141371">
    <property type="entry name" value="PilZ domain-like"/>
    <property type="match status" value="1"/>
</dbReference>
<name>A0ABX6T2M7_9SPHN</name>
<dbReference type="Proteomes" id="UP000516134">
    <property type="component" value="Chromosome"/>
</dbReference>
<feature type="domain" description="PilZ" evidence="1">
    <location>
        <begin position="9"/>
        <end position="79"/>
    </location>
</feature>
<sequence>MELKDVSRELRRHVNLDAIARRADNQRHDIHLTDISRDGCQFRSDVPFETGEVITIRHEVLGDLLAEVRWACAGRVGALFLRRD</sequence>